<name>A0A1X6ZNV3_9RHOB</name>
<protein>
    <submittedName>
        <fullName evidence="1">Uncharacterized protein</fullName>
    </submittedName>
</protein>
<dbReference type="Proteomes" id="UP000193061">
    <property type="component" value="Unassembled WGS sequence"/>
</dbReference>
<evidence type="ECO:0000313" key="1">
    <source>
        <dbReference type="EMBL" id="SLN57057.1"/>
    </source>
</evidence>
<accession>A0A1X6ZNV3</accession>
<dbReference type="AlphaFoldDB" id="A0A1X6ZNV3"/>
<proteinExistence type="predicted"/>
<sequence>MEALNTKVPQKNRQGRCDSCLSIDAIASIHELHLEV</sequence>
<reference evidence="1 2" key="1">
    <citation type="submission" date="2017-03" db="EMBL/GenBank/DDBJ databases">
        <authorList>
            <person name="Afonso C.L."/>
            <person name="Miller P.J."/>
            <person name="Scott M.A."/>
            <person name="Spackman E."/>
            <person name="Goraichik I."/>
            <person name="Dimitrov K.M."/>
            <person name="Suarez D.L."/>
            <person name="Swayne D.E."/>
        </authorList>
    </citation>
    <scope>NUCLEOTIDE SEQUENCE [LARGE SCALE GENOMIC DNA]</scope>
    <source>
        <strain evidence="1 2">CECT 7450</strain>
    </source>
</reference>
<keyword evidence="2" id="KW-1185">Reference proteome</keyword>
<organism evidence="1 2">
    <name type="scientific">Roseovarius albus</name>
    <dbReference type="NCBI Taxonomy" id="1247867"/>
    <lineage>
        <taxon>Bacteria</taxon>
        <taxon>Pseudomonadati</taxon>
        <taxon>Pseudomonadota</taxon>
        <taxon>Alphaproteobacteria</taxon>
        <taxon>Rhodobacterales</taxon>
        <taxon>Roseobacteraceae</taxon>
        <taxon>Roseovarius</taxon>
    </lineage>
</organism>
<dbReference type="EMBL" id="FWFX01000009">
    <property type="protein sequence ID" value="SLN57057.1"/>
    <property type="molecule type" value="Genomic_DNA"/>
</dbReference>
<gene>
    <name evidence="1" type="ORF">ROA7450_02963</name>
</gene>
<evidence type="ECO:0000313" key="2">
    <source>
        <dbReference type="Proteomes" id="UP000193061"/>
    </source>
</evidence>